<dbReference type="AlphaFoldDB" id="A0A060UVC7"/>
<evidence type="ECO:0000313" key="14">
    <source>
        <dbReference type="Proteomes" id="UP000193925"/>
    </source>
</evidence>
<proteinExistence type="predicted"/>
<dbReference type="GO" id="GO:0046872">
    <property type="term" value="F:metal ion binding"/>
    <property type="evidence" value="ECO:0007669"/>
    <property type="project" value="UniProtKB-KW"/>
</dbReference>
<dbReference type="Gene3D" id="3.40.50.670">
    <property type="match status" value="1"/>
</dbReference>
<dbReference type="Pfam" id="PF01751">
    <property type="entry name" value="Toprim"/>
    <property type="match status" value="1"/>
</dbReference>
<dbReference type="InterPro" id="IPR018522">
    <property type="entry name" value="TopoIIA_CS"/>
</dbReference>
<evidence type="ECO:0000256" key="5">
    <source>
        <dbReference type="ARBA" id="ARBA00022741"/>
    </source>
</evidence>
<dbReference type="PROSITE" id="PS50880">
    <property type="entry name" value="TOPRIM"/>
    <property type="match status" value="1"/>
</dbReference>
<dbReference type="SMART" id="SM00433">
    <property type="entry name" value="TOP2c"/>
    <property type="match status" value="1"/>
</dbReference>
<dbReference type="InterPro" id="IPR036890">
    <property type="entry name" value="HATPase_C_sf"/>
</dbReference>
<dbReference type="InterPro" id="IPR003594">
    <property type="entry name" value="HATPase_dom"/>
</dbReference>
<comment type="catalytic activity">
    <reaction evidence="1">
        <text>ATP-dependent breakage, passage and rejoining of double-stranded DNA.</text>
        <dbReference type="EC" id="5.6.2.2"/>
    </reaction>
</comment>
<evidence type="ECO:0000256" key="6">
    <source>
        <dbReference type="ARBA" id="ARBA00022840"/>
    </source>
</evidence>
<dbReference type="Pfam" id="PF00204">
    <property type="entry name" value="DNA_gyraseB"/>
    <property type="match status" value="1"/>
</dbReference>
<dbReference type="Pfam" id="PF00986">
    <property type="entry name" value="DNA_gyraseB_C"/>
    <property type="match status" value="1"/>
</dbReference>
<dbReference type="EMBL" id="CCCS020000001">
    <property type="protein sequence ID" value="CDQ12301.1"/>
    <property type="molecule type" value="Genomic_DNA"/>
</dbReference>
<sequence>MSYSAEQFTVLKGLEPVKLRPGMYTRTTCPTHIIQEVIDNAADEALAGQATRIDVTVCHDGSVIVEDNGRGIPVGIPPGESRPAAELAFTTLHAGGKFDKMGGESAYRFSGGLHGVGVAVTNALSQRVEVEIKTRDPQGTGNGRYRLAFTQGDVSEPLTRLEDCGPRTHGTRVQVWPNGQYFDSAKINVRELTHLLRAKAILLPGLQVTFTLPELEPVVWKYSEGLAEYLAEIVADLELATPIFSGASYQDGDTNGFAKGEGAAWALCWSGNAMPNPETYVNLIPTLNGGTHESGFRAGVFEAVRSFMEHHSLVPAKLKLVQDDVTGKMALVLSARVLDPQFQGQTKDKLTSRDAHKLMAQTVRDPLELWLNSHPGAGKAIAELAIQNAQARTRAAQKIERKKGSGLATLPGKLTDCESEDIQRNELFLVEGDSAGGSAKAARDKEYQALLPLRGKVLNTWEVDADQIFKNQEVHNMAVALGIEAHSSQADPDRVLAGLRYGKIMILSDADVDGSHIQVLILTLFLRHFPALLQRGHVFVVKPPLYRVDTTWRGRARKIYCEAEAERDAAIDRLRTEGVKESAISVQRFKGLGEMNPDQLWETAMCPDTRSLVSLSMAAADQAALHARFSLLMAKQSAAGRREWMERDGWSADIDI</sequence>
<keyword evidence="6" id="KW-0067">ATP-binding</keyword>
<evidence type="ECO:0000256" key="4">
    <source>
        <dbReference type="ARBA" id="ARBA00022723"/>
    </source>
</evidence>
<dbReference type="SUPFAM" id="SSF56719">
    <property type="entry name" value="Type II DNA topoisomerase"/>
    <property type="match status" value="1"/>
</dbReference>
<evidence type="ECO:0000256" key="9">
    <source>
        <dbReference type="ARBA" id="ARBA00023125"/>
    </source>
</evidence>
<keyword evidence="5" id="KW-0547">Nucleotide-binding</keyword>
<dbReference type="RefSeq" id="WP_035190252.1">
    <property type="nucleotide sequence ID" value="NZ_CCCS020000001.1"/>
</dbReference>
<dbReference type="SUPFAM" id="SSF54211">
    <property type="entry name" value="Ribosomal protein S5 domain 2-like"/>
    <property type="match status" value="1"/>
</dbReference>
<dbReference type="GO" id="GO:0003677">
    <property type="term" value="F:DNA binding"/>
    <property type="evidence" value="ECO:0007669"/>
    <property type="project" value="UniProtKB-KW"/>
</dbReference>
<dbReference type="Gene3D" id="3.30.565.10">
    <property type="entry name" value="Histidine kinase-like ATPase, C-terminal domain"/>
    <property type="match status" value="1"/>
</dbReference>
<name>A0A060UVC7_9PROT</name>
<evidence type="ECO:0000256" key="1">
    <source>
        <dbReference type="ARBA" id="ARBA00000185"/>
    </source>
</evidence>
<keyword evidence="7" id="KW-0460">Magnesium</keyword>
<evidence type="ECO:0000256" key="2">
    <source>
        <dbReference type="ARBA" id="ARBA00001946"/>
    </source>
</evidence>
<dbReference type="InterPro" id="IPR013759">
    <property type="entry name" value="Topo_IIA_B_C"/>
</dbReference>
<evidence type="ECO:0000313" key="13">
    <source>
        <dbReference type="EMBL" id="SMH65155.1"/>
    </source>
</evidence>
<keyword evidence="8" id="KW-0799">Topoisomerase</keyword>
<keyword evidence="9" id="KW-0238">DNA-binding</keyword>
<reference evidence="13 14" key="3">
    <citation type="submission" date="2017-03" db="EMBL/GenBank/DDBJ databases">
        <authorList>
            <person name="Regsiter A."/>
            <person name="William W."/>
        </authorList>
    </citation>
    <scope>NUCLEOTIDE SEQUENCE [LARGE SCALE GENOMIC DNA]</scope>
    <source>
        <strain evidence="13">PRJEB5721</strain>
    </source>
</reference>
<reference evidence="12" key="2">
    <citation type="submission" date="2014-07" db="EMBL/GenBank/DDBJ databases">
        <title>Initial genome analysis of the psychrotolerant acidophile Acidithiobacillus ferrivorans CF27: insights into iron and sulfur oxidation pathways and into biofilm formation.</title>
        <authorList>
            <person name="Talla E."/>
            <person name="Hedrich S."/>
            <person name="Mangenot S."/>
            <person name="Ji B."/>
            <person name="Johnson D.B."/>
            <person name="Barbe V."/>
            <person name="Bonnefoy V."/>
        </authorList>
    </citation>
    <scope>NUCLEOTIDE SEQUENCE [LARGE SCALE GENOMIC DNA]</scope>
    <source>
        <strain evidence="12">CF27</strain>
    </source>
</reference>
<evidence type="ECO:0000256" key="8">
    <source>
        <dbReference type="ARBA" id="ARBA00023029"/>
    </source>
</evidence>
<keyword evidence="4" id="KW-0479">Metal-binding</keyword>
<dbReference type="CDD" id="cd01030">
    <property type="entry name" value="TOPRIM_TopoIIA_like"/>
    <property type="match status" value="1"/>
</dbReference>
<protein>
    <recommendedName>
        <fullName evidence="3">DNA topoisomerase (ATP-hydrolyzing)</fullName>
        <ecNumber evidence="3">5.6.2.2</ecNumber>
    </recommendedName>
</protein>
<dbReference type="PRINTS" id="PR00418">
    <property type="entry name" value="TPI2FAMILY"/>
</dbReference>
<evidence type="ECO:0000256" key="7">
    <source>
        <dbReference type="ARBA" id="ARBA00022842"/>
    </source>
</evidence>
<comment type="cofactor">
    <cofactor evidence="2">
        <name>Mg(2+)</name>
        <dbReference type="ChEBI" id="CHEBI:18420"/>
    </cofactor>
</comment>
<evidence type="ECO:0000256" key="3">
    <source>
        <dbReference type="ARBA" id="ARBA00012895"/>
    </source>
</evidence>
<dbReference type="PRINTS" id="PR01098">
    <property type="entry name" value="TOPISMRASE4B"/>
</dbReference>
<dbReference type="Proteomes" id="UP000193925">
    <property type="component" value="Chromosome AFERRI"/>
</dbReference>
<dbReference type="CDD" id="cd00822">
    <property type="entry name" value="TopoII_Trans_DNA_gyrase"/>
    <property type="match status" value="1"/>
</dbReference>
<evidence type="ECO:0000259" key="11">
    <source>
        <dbReference type="PROSITE" id="PS50880"/>
    </source>
</evidence>
<dbReference type="SUPFAM" id="SSF55874">
    <property type="entry name" value="ATPase domain of HSP90 chaperone/DNA topoisomerase II/histidine kinase"/>
    <property type="match status" value="1"/>
</dbReference>
<dbReference type="Gene3D" id="3.30.230.10">
    <property type="match status" value="1"/>
</dbReference>
<evidence type="ECO:0000313" key="12">
    <source>
        <dbReference type="EMBL" id="CDQ12301.1"/>
    </source>
</evidence>
<dbReference type="Pfam" id="PF02518">
    <property type="entry name" value="HATPase_c"/>
    <property type="match status" value="1"/>
</dbReference>
<organism evidence="12">
    <name type="scientific">Acidithiobacillus ferrivorans</name>
    <dbReference type="NCBI Taxonomy" id="160808"/>
    <lineage>
        <taxon>Bacteria</taxon>
        <taxon>Pseudomonadati</taxon>
        <taxon>Pseudomonadota</taxon>
        <taxon>Acidithiobacillia</taxon>
        <taxon>Acidithiobacillales</taxon>
        <taxon>Acidithiobacillaceae</taxon>
        <taxon>Acidithiobacillus</taxon>
    </lineage>
</organism>
<accession>A0A060UVC7</accession>
<reference evidence="12" key="1">
    <citation type="submission" date="2014-03" db="EMBL/GenBank/DDBJ databases">
        <authorList>
            <person name="Genoscope - CEA"/>
        </authorList>
    </citation>
    <scope>NUCLEOTIDE SEQUENCE [LARGE SCALE GENOMIC DNA]</scope>
    <source>
        <strain evidence="12">CF27</strain>
    </source>
</reference>
<dbReference type="InterPro" id="IPR002288">
    <property type="entry name" value="DNA_gyrase_B_C"/>
</dbReference>
<evidence type="ECO:0000256" key="10">
    <source>
        <dbReference type="ARBA" id="ARBA00023235"/>
    </source>
</evidence>
<dbReference type="InterPro" id="IPR006171">
    <property type="entry name" value="TOPRIM_dom"/>
</dbReference>
<dbReference type="PANTHER" id="PTHR45866:SF4">
    <property type="entry name" value="DNA TOPOISOMERASE 4 SUBUNIT B"/>
    <property type="match status" value="1"/>
</dbReference>
<dbReference type="SMART" id="SM00387">
    <property type="entry name" value="HATPase_c"/>
    <property type="match status" value="1"/>
</dbReference>
<dbReference type="FunFam" id="3.40.50.670:FF:000001">
    <property type="entry name" value="DNA topoisomerase 2"/>
    <property type="match status" value="1"/>
</dbReference>
<dbReference type="InterPro" id="IPR001241">
    <property type="entry name" value="Topo_IIA"/>
</dbReference>
<dbReference type="InterPro" id="IPR013760">
    <property type="entry name" value="Topo_IIA-like_dom_sf"/>
</dbReference>
<feature type="domain" description="Toprim" evidence="11">
    <location>
        <begin position="425"/>
        <end position="544"/>
    </location>
</feature>
<dbReference type="InterPro" id="IPR005737">
    <property type="entry name" value="TopoIV_B_Gneg"/>
</dbReference>
<dbReference type="PANTHER" id="PTHR45866">
    <property type="entry name" value="DNA GYRASE/TOPOISOMERASE SUBUNIT B"/>
    <property type="match status" value="1"/>
</dbReference>
<dbReference type="EC" id="5.6.2.2" evidence="3"/>
<keyword evidence="14" id="KW-1185">Reference proteome</keyword>
<gene>
    <name evidence="12" type="primary">parE</name>
    <name evidence="12" type="ORF">AFERRI_10124</name>
    <name evidence="13" type="ORF">AFERRI_11190</name>
</gene>
<dbReference type="GO" id="GO:0003918">
    <property type="term" value="F:DNA topoisomerase type II (double strand cut, ATP-hydrolyzing) activity"/>
    <property type="evidence" value="ECO:0007669"/>
    <property type="project" value="UniProtKB-EC"/>
</dbReference>
<keyword evidence="10 12" id="KW-0413">Isomerase</keyword>
<dbReference type="InterPro" id="IPR020568">
    <property type="entry name" value="Ribosomal_Su5_D2-typ_SF"/>
</dbReference>
<dbReference type="GO" id="GO:0005524">
    <property type="term" value="F:ATP binding"/>
    <property type="evidence" value="ECO:0007669"/>
    <property type="project" value="UniProtKB-KW"/>
</dbReference>
<dbReference type="PROSITE" id="PS00177">
    <property type="entry name" value="TOPOISOMERASE_II"/>
    <property type="match status" value="1"/>
</dbReference>
<dbReference type="GO" id="GO:0006265">
    <property type="term" value="P:DNA topological change"/>
    <property type="evidence" value="ECO:0007669"/>
    <property type="project" value="InterPro"/>
</dbReference>
<dbReference type="GO" id="GO:0005694">
    <property type="term" value="C:chromosome"/>
    <property type="evidence" value="ECO:0007669"/>
    <property type="project" value="InterPro"/>
</dbReference>
<dbReference type="InterPro" id="IPR014721">
    <property type="entry name" value="Ribsml_uS5_D2-typ_fold_subgr"/>
</dbReference>
<dbReference type="EMBL" id="LT841305">
    <property type="protein sequence ID" value="SMH65155.1"/>
    <property type="molecule type" value="Genomic_DNA"/>
</dbReference>
<dbReference type="InterPro" id="IPR013506">
    <property type="entry name" value="Topo_IIA_bsu_dom2"/>
</dbReference>